<dbReference type="Proteomes" id="UP001378956">
    <property type="component" value="Unassembled WGS sequence"/>
</dbReference>
<accession>A0ABU8NRV2</accession>
<organism evidence="2 3">
    <name type="scientific">Pedobacter panaciterrae</name>
    <dbReference type="NCBI Taxonomy" id="363849"/>
    <lineage>
        <taxon>Bacteria</taxon>
        <taxon>Pseudomonadati</taxon>
        <taxon>Bacteroidota</taxon>
        <taxon>Sphingobacteriia</taxon>
        <taxon>Sphingobacteriales</taxon>
        <taxon>Sphingobacteriaceae</taxon>
        <taxon>Pedobacter</taxon>
    </lineage>
</organism>
<sequence>MKIRALTKPMRESLFVKQNSSKWKSYEQMSAATPDELADRFVDITNDLAYAKTFYPKSKTTEYLNGIAALLHQSIYKNKKEDTNTFIEFWKFELPILFYTYRRQLLYALIFFVISSLIGILSAKYDDSFLRLILGDGYVNMTNENIAKGDPFGVYKKQGEFSMFFMIAANNIYVSLLMFVSGIFFSIGPVFFILRNGIMLGSFEYYFFSKGLGLESILVIWIHGTLEISAIIIAGGAGLVLGHGLLFPKTYTRLQAFIKSAKDGTKIALGILPIIVVAAIFESFVTRHTDMPIWLSVSILGGSFLFMVWYVVLYPAQLIKRTQNINNV</sequence>
<dbReference type="InterPro" id="IPR002798">
    <property type="entry name" value="SpoIIM-like"/>
</dbReference>
<dbReference type="Pfam" id="PF01944">
    <property type="entry name" value="SpoIIM"/>
    <property type="match status" value="1"/>
</dbReference>
<evidence type="ECO:0000313" key="3">
    <source>
        <dbReference type="Proteomes" id="UP001378956"/>
    </source>
</evidence>
<gene>
    <name evidence="2" type="ORF">WAE58_19455</name>
</gene>
<comment type="caution">
    <text evidence="2">The sequence shown here is derived from an EMBL/GenBank/DDBJ whole genome shotgun (WGS) entry which is preliminary data.</text>
</comment>
<feature type="transmembrane region" description="Helical" evidence="1">
    <location>
        <begin position="105"/>
        <end position="123"/>
    </location>
</feature>
<dbReference type="PANTHER" id="PTHR35337:SF1">
    <property type="entry name" value="SLR1478 PROTEIN"/>
    <property type="match status" value="1"/>
</dbReference>
<dbReference type="PANTHER" id="PTHR35337">
    <property type="entry name" value="SLR1478 PROTEIN"/>
    <property type="match status" value="1"/>
</dbReference>
<keyword evidence="1" id="KW-1133">Transmembrane helix</keyword>
<name>A0ABU8NRV2_9SPHI</name>
<dbReference type="EMBL" id="JBBEUB010000007">
    <property type="protein sequence ID" value="MEJ2904628.1"/>
    <property type="molecule type" value="Genomic_DNA"/>
</dbReference>
<protein>
    <submittedName>
        <fullName evidence="2">Stage II sporulation protein M</fullName>
    </submittedName>
</protein>
<keyword evidence="3" id="KW-1185">Reference proteome</keyword>
<keyword evidence="1" id="KW-0812">Transmembrane</keyword>
<dbReference type="RefSeq" id="WP_337717302.1">
    <property type="nucleotide sequence ID" value="NZ_CBFGNQ010000005.1"/>
</dbReference>
<keyword evidence="1" id="KW-0472">Membrane</keyword>
<evidence type="ECO:0000313" key="2">
    <source>
        <dbReference type="EMBL" id="MEJ2904628.1"/>
    </source>
</evidence>
<feature type="transmembrane region" description="Helical" evidence="1">
    <location>
        <begin position="267"/>
        <end position="285"/>
    </location>
</feature>
<reference evidence="2 3" key="1">
    <citation type="submission" date="2024-03" db="EMBL/GenBank/DDBJ databases">
        <title>Sequence of Lycoming College Course Isolates.</title>
        <authorList>
            <person name="Plotts O."/>
            <person name="Newman J."/>
        </authorList>
    </citation>
    <scope>NUCLEOTIDE SEQUENCE [LARGE SCALE GENOMIC DNA]</scope>
    <source>
        <strain evidence="2 3">CJB-3</strain>
    </source>
</reference>
<feature type="transmembrane region" description="Helical" evidence="1">
    <location>
        <begin position="172"/>
        <end position="193"/>
    </location>
</feature>
<evidence type="ECO:0000256" key="1">
    <source>
        <dbReference type="SAM" id="Phobius"/>
    </source>
</evidence>
<feature type="transmembrane region" description="Helical" evidence="1">
    <location>
        <begin position="205"/>
        <end position="222"/>
    </location>
</feature>
<feature type="transmembrane region" description="Helical" evidence="1">
    <location>
        <begin position="228"/>
        <end position="247"/>
    </location>
</feature>
<feature type="transmembrane region" description="Helical" evidence="1">
    <location>
        <begin position="291"/>
        <end position="313"/>
    </location>
</feature>
<proteinExistence type="predicted"/>